<evidence type="ECO:0000313" key="3">
    <source>
        <dbReference type="Proteomes" id="UP000178186"/>
    </source>
</evidence>
<accession>A0A1G2GYL7</accession>
<protein>
    <recommendedName>
        <fullName evidence="1">NIF system FeS cluster assembly NifU N-terminal domain-containing protein</fullName>
    </recommendedName>
</protein>
<gene>
    <name evidence="2" type="ORF">A3H64_00305</name>
</gene>
<proteinExistence type="predicted"/>
<evidence type="ECO:0000313" key="2">
    <source>
        <dbReference type="EMBL" id="OGZ54858.1"/>
    </source>
</evidence>
<dbReference type="InterPro" id="IPR002871">
    <property type="entry name" value="NIF_FeS_clus_asmbl_NifU_N"/>
</dbReference>
<dbReference type="PANTHER" id="PTHR10093">
    <property type="entry name" value="IRON-SULFUR CLUSTER ASSEMBLY ENZYME NIFU HOMOLOG"/>
    <property type="match status" value="1"/>
</dbReference>
<comment type="caution">
    <text evidence="2">The sequence shown here is derived from an EMBL/GenBank/DDBJ whole genome shotgun (WGS) entry which is preliminary data.</text>
</comment>
<dbReference type="SUPFAM" id="SSF82649">
    <property type="entry name" value="SufE/NifU"/>
    <property type="match status" value="1"/>
</dbReference>
<dbReference type="Proteomes" id="UP000178186">
    <property type="component" value="Unassembled WGS sequence"/>
</dbReference>
<dbReference type="GO" id="GO:0051536">
    <property type="term" value="F:iron-sulfur cluster binding"/>
    <property type="evidence" value="ECO:0007669"/>
    <property type="project" value="InterPro"/>
</dbReference>
<dbReference type="GO" id="GO:0016226">
    <property type="term" value="P:iron-sulfur cluster assembly"/>
    <property type="evidence" value="ECO:0007669"/>
    <property type="project" value="InterPro"/>
</dbReference>
<dbReference type="GO" id="GO:0005506">
    <property type="term" value="F:iron ion binding"/>
    <property type="evidence" value="ECO:0007669"/>
    <property type="project" value="InterPro"/>
</dbReference>
<dbReference type="CDD" id="cd06664">
    <property type="entry name" value="IscU_like"/>
    <property type="match status" value="1"/>
</dbReference>
<dbReference type="Gene3D" id="3.90.1010.10">
    <property type="match status" value="1"/>
</dbReference>
<feature type="domain" description="NIF system FeS cluster assembly NifU N-terminal" evidence="1">
    <location>
        <begin position="6"/>
        <end position="122"/>
    </location>
</feature>
<dbReference type="Pfam" id="PF01592">
    <property type="entry name" value="NifU_N"/>
    <property type="match status" value="1"/>
</dbReference>
<dbReference type="EMBL" id="MHNY01000037">
    <property type="protein sequence ID" value="OGZ54858.1"/>
    <property type="molecule type" value="Genomic_DNA"/>
</dbReference>
<dbReference type="STRING" id="1802128.A3H64_00305"/>
<reference evidence="2 3" key="1">
    <citation type="journal article" date="2016" name="Nat. Commun.">
        <title>Thousands of microbial genomes shed light on interconnected biogeochemical processes in an aquifer system.</title>
        <authorList>
            <person name="Anantharaman K."/>
            <person name="Brown C.T."/>
            <person name="Hug L.A."/>
            <person name="Sharon I."/>
            <person name="Castelle C.J."/>
            <person name="Probst A.J."/>
            <person name="Thomas B.C."/>
            <person name="Singh A."/>
            <person name="Wilkins M.J."/>
            <person name="Karaoz U."/>
            <person name="Brodie E.L."/>
            <person name="Williams K.H."/>
            <person name="Hubbard S.S."/>
            <person name="Banfield J.F."/>
        </authorList>
    </citation>
    <scope>NUCLEOTIDE SEQUENCE [LARGE SCALE GENOMIC DNA]</scope>
</reference>
<organism evidence="2 3">
    <name type="scientific">Candidatus Ryanbacteria bacterium RIFCSPLOWO2_02_FULL_45_11c</name>
    <dbReference type="NCBI Taxonomy" id="1802128"/>
    <lineage>
        <taxon>Bacteria</taxon>
        <taxon>Candidatus Ryaniibacteriota</taxon>
    </lineage>
</organism>
<dbReference type="AlphaFoldDB" id="A0A1G2GYL7"/>
<sequence>MEDELYKEHVLNHYRNPRNKYALKGADMVGKETNALCGDDITIYAHVNESGVITAMSFMGDGCAISQAAASIFTEHAKGKHVEEINRMTHKDMEQLLGISLSIVRARCAVLSIHAFQKGLGNLISK</sequence>
<name>A0A1G2GYL7_9BACT</name>
<evidence type="ECO:0000259" key="1">
    <source>
        <dbReference type="Pfam" id="PF01592"/>
    </source>
</evidence>